<dbReference type="Gene3D" id="6.10.140.1620">
    <property type="match status" value="1"/>
</dbReference>
<protein>
    <submittedName>
        <fullName evidence="1">CSON012746 protein</fullName>
    </submittedName>
</protein>
<gene>
    <name evidence="1" type="primary">CSON012746</name>
</gene>
<dbReference type="AlphaFoldDB" id="A0A336N0V4"/>
<evidence type="ECO:0000313" key="1">
    <source>
        <dbReference type="EMBL" id="SSX36086.1"/>
    </source>
</evidence>
<organism evidence="1">
    <name type="scientific">Culicoides sonorensis</name>
    <name type="common">Biting midge</name>
    <dbReference type="NCBI Taxonomy" id="179676"/>
    <lineage>
        <taxon>Eukaryota</taxon>
        <taxon>Metazoa</taxon>
        <taxon>Ecdysozoa</taxon>
        <taxon>Arthropoda</taxon>
        <taxon>Hexapoda</taxon>
        <taxon>Insecta</taxon>
        <taxon>Pterygota</taxon>
        <taxon>Neoptera</taxon>
        <taxon>Endopterygota</taxon>
        <taxon>Diptera</taxon>
        <taxon>Nematocera</taxon>
        <taxon>Chironomoidea</taxon>
        <taxon>Ceratopogonidae</taxon>
        <taxon>Ceratopogoninae</taxon>
        <taxon>Culicoides</taxon>
        <taxon>Monoculicoides</taxon>
    </lineage>
</organism>
<accession>A0A336N0V4</accession>
<name>A0A336N0V4_CULSO</name>
<proteinExistence type="predicted"/>
<dbReference type="EMBL" id="UFQT01006172">
    <property type="protein sequence ID" value="SSX36086.1"/>
    <property type="molecule type" value="Genomic_DNA"/>
</dbReference>
<dbReference type="VEuPathDB" id="VectorBase:CSON012746"/>
<reference evidence="1" key="1">
    <citation type="submission" date="2018-07" db="EMBL/GenBank/DDBJ databases">
        <authorList>
            <person name="Quirk P.G."/>
            <person name="Krulwich T.A."/>
        </authorList>
    </citation>
    <scope>NUCLEOTIDE SEQUENCE</scope>
</reference>
<sequence>MDELIQLIRTDIPEGRQNLRDSFTNLERVAEYCEDTYYV</sequence>